<dbReference type="PANTHER" id="PTHR12815:SF47">
    <property type="entry name" value="TRANSLOCATION AND ASSEMBLY MODULE SUBUNIT TAMA"/>
    <property type="match status" value="1"/>
</dbReference>
<dbReference type="PANTHER" id="PTHR12815">
    <property type="entry name" value="SORTING AND ASSEMBLY MACHINERY SAMM50 PROTEIN FAMILY MEMBER"/>
    <property type="match status" value="1"/>
</dbReference>
<evidence type="ECO:0000256" key="9">
    <source>
        <dbReference type="ARBA" id="ARBA00033063"/>
    </source>
</evidence>
<dbReference type="InterPro" id="IPR039910">
    <property type="entry name" value="D15-like"/>
</dbReference>
<keyword evidence="5" id="KW-0812">Transmembrane</keyword>
<keyword evidence="8" id="KW-0998">Cell outer membrane</keyword>
<comment type="subcellular location">
    <subcellularLocation>
        <location evidence="1">Cell outer membrane</location>
    </subcellularLocation>
</comment>
<dbReference type="Proteomes" id="UP000029392">
    <property type="component" value="Unassembled WGS sequence"/>
</dbReference>
<evidence type="ECO:0000256" key="11">
    <source>
        <dbReference type="SAM" id="SignalP"/>
    </source>
</evidence>
<evidence type="ECO:0000256" key="3">
    <source>
        <dbReference type="ARBA" id="ARBA00015419"/>
    </source>
</evidence>
<keyword evidence="16" id="KW-1185">Reference proteome</keyword>
<dbReference type="EMBL" id="AVCH01000011">
    <property type="protein sequence ID" value="KFN52026.1"/>
    <property type="molecule type" value="Genomic_DNA"/>
</dbReference>
<feature type="signal peptide" evidence="11">
    <location>
        <begin position="1"/>
        <end position="25"/>
    </location>
</feature>
<dbReference type="GO" id="GO:0009306">
    <property type="term" value="P:protein secretion"/>
    <property type="evidence" value="ECO:0007669"/>
    <property type="project" value="TreeGrafter"/>
</dbReference>
<dbReference type="eggNOG" id="COG0729">
    <property type="taxonomic scope" value="Bacteria"/>
</dbReference>
<feature type="domain" description="POTRA" evidence="13">
    <location>
        <begin position="201"/>
        <end position="270"/>
    </location>
</feature>
<dbReference type="OrthoDB" id="9769707at2"/>
<dbReference type="Pfam" id="PF17243">
    <property type="entry name" value="POTRA_TamA_1"/>
    <property type="match status" value="1"/>
</dbReference>
<evidence type="ECO:0000256" key="6">
    <source>
        <dbReference type="ARBA" id="ARBA00022729"/>
    </source>
</evidence>
<evidence type="ECO:0000256" key="2">
    <source>
        <dbReference type="ARBA" id="ARBA00010248"/>
    </source>
</evidence>
<dbReference type="InterPro" id="IPR035243">
    <property type="entry name" value="TamA_POTRA_Dom_1"/>
</dbReference>
<keyword evidence="4" id="KW-1134">Transmembrane beta strand</keyword>
<sequence length="593" mass="65957">MPFAPPARLLAVLLLCLCVAAPAAALELVAVRVTGIDDEAQHDDVLDALSLHRLNPNRRKALTESRLSYLLRRIPREARQAMEPYGYYDTQVETEVQRDGERITVRVAITPGEPVKVRKRELALTGAAEADATLARRLQRLRPREGQVFDHATYETGKANMDRALAARGYFDARLDTHQVTVSRAEHAADIALAWDSGERYTLGEATLEGHPFRPGLLEHLVPWKPGEPYDQAELLALQASLAELDYFAAIDIRPRPDDAQDKQVPVTVALSPAKRSVYSAGVRFGTDSGLGLTGGLERRWLNDRGHKFESLLSLAQRRNDLATQYRIPAFKWLDGWYTASARLRQEEVDGINNELLEVVGSRSGRLGNWNLLAALNYRRERFEDAATGFDYAYSTLVYPSLWAQWSESDDPLYPRAARGLTMELRAGSSAFGSDIDFLQVRAEGRWIRSFGRRHRLLLRGEAGTTVSGDFPNFPPSLRFYAGGDRSVRGYGYKEIGQYITGTDGRRYVFGGKHLLVASAEFERMFTREWGAAVFVDTGDAFDGDGSFDPQVGAGVGLRWRSPVGPVRIDVAHGFGGDAQQSIRLHLNIGPDL</sequence>
<name>A0A091BJT5_9GAMM</name>
<dbReference type="InterPro" id="IPR000184">
    <property type="entry name" value="Bac_surfAg_D15"/>
</dbReference>
<evidence type="ECO:0000259" key="12">
    <source>
        <dbReference type="Pfam" id="PF01103"/>
    </source>
</evidence>
<feature type="domain" description="TamA POTRA" evidence="14">
    <location>
        <begin position="31"/>
        <end position="111"/>
    </location>
</feature>
<evidence type="ECO:0000259" key="13">
    <source>
        <dbReference type="Pfam" id="PF07244"/>
    </source>
</evidence>
<reference evidence="15 16" key="1">
    <citation type="submission" date="2013-09" db="EMBL/GenBank/DDBJ databases">
        <title>Genome sequencing of Arenimonas malthae.</title>
        <authorList>
            <person name="Chen F."/>
            <person name="Wang G."/>
        </authorList>
    </citation>
    <scope>NUCLEOTIDE SEQUENCE [LARGE SCALE GENOMIC DNA]</scope>
    <source>
        <strain evidence="15 16">CC-JY-1</strain>
    </source>
</reference>
<keyword evidence="6 11" id="KW-0732">Signal</keyword>
<evidence type="ECO:0000259" key="14">
    <source>
        <dbReference type="Pfam" id="PF17243"/>
    </source>
</evidence>
<evidence type="ECO:0000256" key="1">
    <source>
        <dbReference type="ARBA" id="ARBA00004442"/>
    </source>
</evidence>
<comment type="caution">
    <text evidence="15">The sequence shown here is derived from an EMBL/GenBank/DDBJ whole genome shotgun (WGS) entry which is preliminary data.</text>
</comment>
<dbReference type="Pfam" id="PF01103">
    <property type="entry name" value="Omp85"/>
    <property type="match status" value="1"/>
</dbReference>
<comment type="subunit">
    <text evidence="10">Interacts with TamB to form the translocation and assembly module (TAM).</text>
</comment>
<dbReference type="Gene3D" id="2.40.160.50">
    <property type="entry name" value="membrane protein fhac: a member of the omp85/tpsb transporter family"/>
    <property type="match status" value="1"/>
</dbReference>
<dbReference type="GO" id="GO:0097347">
    <property type="term" value="C:TAM protein secretion complex"/>
    <property type="evidence" value="ECO:0007669"/>
    <property type="project" value="TreeGrafter"/>
</dbReference>
<dbReference type="STRING" id="1384054.N790_03595"/>
<evidence type="ECO:0000313" key="15">
    <source>
        <dbReference type="EMBL" id="KFN52026.1"/>
    </source>
</evidence>
<dbReference type="GO" id="GO:0009279">
    <property type="term" value="C:cell outer membrane"/>
    <property type="evidence" value="ECO:0007669"/>
    <property type="project" value="UniProtKB-SubCell"/>
</dbReference>
<evidence type="ECO:0000256" key="8">
    <source>
        <dbReference type="ARBA" id="ARBA00023237"/>
    </source>
</evidence>
<protein>
    <recommendedName>
        <fullName evidence="3">Translocation and assembly module subunit TamA</fullName>
    </recommendedName>
    <alternativeName>
        <fullName evidence="9">Autotransporter assembly factor TamA</fullName>
    </alternativeName>
</protein>
<accession>A0A091BJT5</accession>
<evidence type="ECO:0000256" key="7">
    <source>
        <dbReference type="ARBA" id="ARBA00023136"/>
    </source>
</evidence>
<evidence type="ECO:0000256" key="4">
    <source>
        <dbReference type="ARBA" id="ARBA00022452"/>
    </source>
</evidence>
<dbReference type="Gene3D" id="3.10.20.310">
    <property type="entry name" value="membrane protein fhac"/>
    <property type="match status" value="3"/>
</dbReference>
<dbReference type="Pfam" id="PF07244">
    <property type="entry name" value="POTRA"/>
    <property type="match status" value="1"/>
</dbReference>
<comment type="similarity">
    <text evidence="2">Belongs to the TamA family.</text>
</comment>
<feature type="chain" id="PRO_5001871311" description="Translocation and assembly module subunit TamA" evidence="11">
    <location>
        <begin position="26"/>
        <end position="593"/>
    </location>
</feature>
<gene>
    <name evidence="15" type="ORF">N790_03595</name>
</gene>
<proteinExistence type="inferred from homology"/>
<dbReference type="RefSeq" id="WP_043799961.1">
    <property type="nucleotide sequence ID" value="NZ_AVCH01000011.1"/>
</dbReference>
<evidence type="ECO:0000313" key="16">
    <source>
        <dbReference type="Proteomes" id="UP000029392"/>
    </source>
</evidence>
<feature type="domain" description="Bacterial surface antigen (D15)" evidence="12">
    <location>
        <begin position="305"/>
        <end position="590"/>
    </location>
</feature>
<dbReference type="PATRIC" id="fig|1384054.3.peg.285"/>
<evidence type="ECO:0000256" key="5">
    <source>
        <dbReference type="ARBA" id="ARBA00022692"/>
    </source>
</evidence>
<dbReference type="InterPro" id="IPR010827">
    <property type="entry name" value="BamA/TamA_POTRA"/>
</dbReference>
<evidence type="ECO:0000256" key="10">
    <source>
        <dbReference type="ARBA" id="ARBA00093548"/>
    </source>
</evidence>
<organism evidence="15 16">
    <name type="scientific">Arenimonas malthae CC-JY-1</name>
    <dbReference type="NCBI Taxonomy" id="1384054"/>
    <lineage>
        <taxon>Bacteria</taxon>
        <taxon>Pseudomonadati</taxon>
        <taxon>Pseudomonadota</taxon>
        <taxon>Gammaproteobacteria</taxon>
        <taxon>Lysobacterales</taxon>
        <taxon>Lysobacteraceae</taxon>
        <taxon>Arenimonas</taxon>
    </lineage>
</organism>
<keyword evidence="7" id="KW-0472">Membrane</keyword>
<dbReference type="AlphaFoldDB" id="A0A091BJT5"/>